<dbReference type="InterPro" id="IPR023458">
    <property type="entry name" value="Met-tRNA_ligase_1"/>
</dbReference>
<dbReference type="EMBL" id="BAAANL010000002">
    <property type="protein sequence ID" value="GAA1856321.1"/>
    <property type="molecule type" value="Genomic_DNA"/>
</dbReference>
<dbReference type="InterPro" id="IPR015413">
    <property type="entry name" value="Methionyl/Leucyl_tRNA_Synth"/>
</dbReference>
<dbReference type="InterPro" id="IPR014729">
    <property type="entry name" value="Rossmann-like_a/b/a_fold"/>
</dbReference>
<comment type="catalytic activity">
    <reaction evidence="6">
        <text>tRNA(Met) + L-methionine + ATP = L-methionyl-tRNA(Met) + AMP + diphosphate</text>
        <dbReference type="Rhea" id="RHEA:13481"/>
        <dbReference type="Rhea" id="RHEA-COMP:9667"/>
        <dbReference type="Rhea" id="RHEA-COMP:9698"/>
        <dbReference type="ChEBI" id="CHEBI:30616"/>
        <dbReference type="ChEBI" id="CHEBI:33019"/>
        <dbReference type="ChEBI" id="CHEBI:57844"/>
        <dbReference type="ChEBI" id="CHEBI:78442"/>
        <dbReference type="ChEBI" id="CHEBI:78530"/>
        <dbReference type="ChEBI" id="CHEBI:456215"/>
        <dbReference type="EC" id="6.1.1.10"/>
    </reaction>
</comment>
<evidence type="ECO:0000256" key="3">
    <source>
        <dbReference type="ARBA" id="ARBA00022840"/>
    </source>
</evidence>
<dbReference type="InterPro" id="IPR001412">
    <property type="entry name" value="aa-tRNA-synth_I_CS"/>
</dbReference>
<dbReference type="PANTHER" id="PTHR45765:SF1">
    <property type="entry name" value="METHIONINE--TRNA LIGASE, CYTOPLASMIC"/>
    <property type="match status" value="1"/>
</dbReference>
<dbReference type="PROSITE" id="PS00178">
    <property type="entry name" value="AA_TRNA_LIGASE_I"/>
    <property type="match status" value="1"/>
</dbReference>
<evidence type="ECO:0000256" key="4">
    <source>
        <dbReference type="ARBA" id="ARBA00022917"/>
    </source>
</evidence>
<dbReference type="GO" id="GO:0016874">
    <property type="term" value="F:ligase activity"/>
    <property type="evidence" value="ECO:0007669"/>
    <property type="project" value="UniProtKB-KW"/>
</dbReference>
<comment type="similarity">
    <text evidence="7">Belongs to the class-I aminoacyl-tRNA synthetase family.</text>
</comment>
<dbReference type="Gene3D" id="3.40.50.620">
    <property type="entry name" value="HUPs"/>
    <property type="match status" value="1"/>
</dbReference>
<keyword evidence="3 7" id="KW-0067">ATP-binding</keyword>
<dbReference type="InterPro" id="IPR029038">
    <property type="entry name" value="MetRS_Zn"/>
</dbReference>
<keyword evidence="1 7" id="KW-0436">Ligase</keyword>
<protein>
    <submittedName>
        <fullName evidence="9">Class I tRNA ligase family protein</fullName>
    </submittedName>
</protein>
<comment type="caution">
    <text evidence="9">The sequence shown here is derived from an EMBL/GenBank/DDBJ whole genome shotgun (WGS) entry which is preliminary data.</text>
</comment>
<evidence type="ECO:0000256" key="2">
    <source>
        <dbReference type="ARBA" id="ARBA00022741"/>
    </source>
</evidence>
<evidence type="ECO:0000256" key="6">
    <source>
        <dbReference type="ARBA" id="ARBA00047364"/>
    </source>
</evidence>
<organism evidence="9 10">
    <name type="scientific">Myceligenerans crystallogenes</name>
    <dbReference type="NCBI Taxonomy" id="316335"/>
    <lineage>
        <taxon>Bacteria</taxon>
        <taxon>Bacillati</taxon>
        <taxon>Actinomycetota</taxon>
        <taxon>Actinomycetes</taxon>
        <taxon>Micrococcales</taxon>
        <taxon>Promicromonosporaceae</taxon>
        <taxon>Myceligenerans</taxon>
    </lineage>
</organism>
<accession>A0ABN2N7J0</accession>
<dbReference type="RefSeq" id="WP_344100551.1">
    <property type="nucleotide sequence ID" value="NZ_BAAANL010000002.1"/>
</dbReference>
<dbReference type="PANTHER" id="PTHR45765">
    <property type="entry name" value="METHIONINE--TRNA LIGASE"/>
    <property type="match status" value="1"/>
</dbReference>
<dbReference type="Proteomes" id="UP001501094">
    <property type="component" value="Unassembled WGS sequence"/>
</dbReference>
<proteinExistence type="inferred from homology"/>
<keyword evidence="4 7" id="KW-0648">Protein biosynthesis</keyword>
<keyword evidence="10" id="KW-1185">Reference proteome</keyword>
<name>A0ABN2N7J0_9MICO</name>
<reference evidence="9 10" key="1">
    <citation type="journal article" date="2019" name="Int. J. Syst. Evol. Microbiol.">
        <title>The Global Catalogue of Microorganisms (GCM) 10K type strain sequencing project: providing services to taxonomists for standard genome sequencing and annotation.</title>
        <authorList>
            <consortium name="The Broad Institute Genomics Platform"/>
            <consortium name="The Broad Institute Genome Sequencing Center for Infectious Disease"/>
            <person name="Wu L."/>
            <person name="Ma J."/>
        </authorList>
    </citation>
    <scope>NUCLEOTIDE SEQUENCE [LARGE SCALE GENOMIC DNA]</scope>
    <source>
        <strain evidence="9 10">JCM 14326</strain>
    </source>
</reference>
<evidence type="ECO:0000259" key="8">
    <source>
        <dbReference type="Pfam" id="PF09334"/>
    </source>
</evidence>
<sequence length="525" mass="56929">MPRYIVTAAPPNPNGDLHLGHLSGPFLGADVQARYLRSTGADVVHVSYIDEHSCYVTRRARELGGAAREVAHKLGNRIESTLEQAGMRPDFVGRPHRDARHDQIVQDGFRTLHDQGCFTVETLPVYWCAQDEKYLYEAEIRGECHHCGAPSDGFYCEECGLPQTSGMLAEPRCTTCWTAPEVRQHERLVFDLERWRSALREHYEGQQLRPRLRAFLDGMLSAPLPPTPVSRLGDYGVPVPLPGWEGHYLDTWFSGLWGYVAATEGAARVLGAGAGADAWNHPDTEVIEFLGFDCGFSHAVLWVAFAMASGQVLPRVVTNEFYQLEGGKFSTSRGHAIWGGDVLGRVSVDSLRFYLCLTGPEERQTNFSRTEFADVVREVLTDGLEPFARLLADPDRNAEGDAVASEQLVELTGKVRAGMAAALEPAAFSPSSAAAILADFVADRSGEAAKLAQAASAAARIRALRDLATAVTPIMPGWAEDVLRAVGDGQASVGALVLGAGHPGWLIERDGKTSPVRSLALTAVG</sequence>
<feature type="domain" description="Methionyl/Leucyl tRNA synthetase" evidence="8">
    <location>
        <begin position="4"/>
        <end position="384"/>
    </location>
</feature>
<dbReference type="Gene3D" id="2.20.28.20">
    <property type="entry name" value="Methionyl-tRNA synthetase, Zn-domain"/>
    <property type="match status" value="1"/>
</dbReference>
<gene>
    <name evidence="9" type="ORF">GCM10009751_11870</name>
</gene>
<dbReference type="Pfam" id="PF09334">
    <property type="entry name" value="tRNA-synt_1g"/>
    <property type="match status" value="1"/>
</dbReference>
<evidence type="ECO:0000256" key="5">
    <source>
        <dbReference type="ARBA" id="ARBA00023146"/>
    </source>
</evidence>
<evidence type="ECO:0000256" key="7">
    <source>
        <dbReference type="RuleBase" id="RU363039"/>
    </source>
</evidence>
<keyword evidence="2 7" id="KW-0547">Nucleotide-binding</keyword>
<evidence type="ECO:0000313" key="9">
    <source>
        <dbReference type="EMBL" id="GAA1856321.1"/>
    </source>
</evidence>
<evidence type="ECO:0000313" key="10">
    <source>
        <dbReference type="Proteomes" id="UP001501094"/>
    </source>
</evidence>
<keyword evidence="5 7" id="KW-0030">Aminoacyl-tRNA synthetase</keyword>
<evidence type="ECO:0000256" key="1">
    <source>
        <dbReference type="ARBA" id="ARBA00022598"/>
    </source>
</evidence>
<dbReference type="SUPFAM" id="SSF52374">
    <property type="entry name" value="Nucleotidylyl transferase"/>
    <property type="match status" value="1"/>
</dbReference>